<keyword evidence="2" id="KW-1185">Reference proteome</keyword>
<gene>
    <name evidence="1" type="ORF">ACFQPE_03210</name>
</gene>
<dbReference type="Pfam" id="PF02566">
    <property type="entry name" value="OsmC"/>
    <property type="match status" value="1"/>
</dbReference>
<protein>
    <submittedName>
        <fullName evidence="1">OsmC family protein</fullName>
    </submittedName>
</protein>
<organism evidence="1 2">
    <name type="scientific">Halomarina halobia</name>
    <dbReference type="NCBI Taxonomy" id="3033386"/>
    <lineage>
        <taxon>Archaea</taxon>
        <taxon>Methanobacteriati</taxon>
        <taxon>Methanobacteriota</taxon>
        <taxon>Stenosarchaea group</taxon>
        <taxon>Halobacteria</taxon>
        <taxon>Halobacteriales</taxon>
        <taxon>Natronomonadaceae</taxon>
        <taxon>Halomarina</taxon>
    </lineage>
</organism>
<dbReference type="RefSeq" id="WP_276305205.1">
    <property type="nucleotide sequence ID" value="NZ_CP119992.1"/>
</dbReference>
<dbReference type="EMBL" id="JBHTBF010000001">
    <property type="protein sequence ID" value="MFC7315804.1"/>
    <property type="molecule type" value="Genomic_DNA"/>
</dbReference>
<dbReference type="InterPro" id="IPR015946">
    <property type="entry name" value="KH_dom-like_a/b"/>
</dbReference>
<dbReference type="AlphaFoldDB" id="A0ABD6A723"/>
<comment type="caution">
    <text evidence="1">The sequence shown here is derived from an EMBL/GenBank/DDBJ whole genome shotgun (WGS) entry which is preliminary data.</text>
</comment>
<dbReference type="Gene3D" id="3.30.300.20">
    <property type="match status" value="1"/>
</dbReference>
<name>A0ABD6A723_9EURY</name>
<dbReference type="InterPro" id="IPR036102">
    <property type="entry name" value="OsmC/Ohrsf"/>
</dbReference>
<dbReference type="SUPFAM" id="SSF82784">
    <property type="entry name" value="OsmC-like"/>
    <property type="match status" value="1"/>
</dbReference>
<reference evidence="1 2" key="1">
    <citation type="journal article" date="2019" name="Int. J. Syst. Evol. Microbiol.">
        <title>The Global Catalogue of Microorganisms (GCM) 10K type strain sequencing project: providing services to taxonomists for standard genome sequencing and annotation.</title>
        <authorList>
            <consortium name="The Broad Institute Genomics Platform"/>
            <consortium name="The Broad Institute Genome Sequencing Center for Infectious Disease"/>
            <person name="Wu L."/>
            <person name="Ma J."/>
        </authorList>
    </citation>
    <scope>NUCLEOTIDE SEQUENCE [LARGE SCALE GENOMIC DNA]</scope>
    <source>
        <strain evidence="1 2">PSR21</strain>
    </source>
</reference>
<evidence type="ECO:0000313" key="2">
    <source>
        <dbReference type="Proteomes" id="UP001596547"/>
    </source>
</evidence>
<sequence>MADIETTSTSEQGYTTVSRAGDYQLTVDATGGDGPDPNSVLVADYASCFIPAFRVGGQQEGHDDLGTITIEAEADLDDGDDLAAVRFTVHVEADLSDEEFDAVVERAEDICHVHDALREGLHAEIEVRGGQF</sequence>
<dbReference type="InterPro" id="IPR003718">
    <property type="entry name" value="OsmC/Ohr_fam"/>
</dbReference>
<dbReference type="Proteomes" id="UP001596547">
    <property type="component" value="Unassembled WGS sequence"/>
</dbReference>
<evidence type="ECO:0000313" key="1">
    <source>
        <dbReference type="EMBL" id="MFC7315804.1"/>
    </source>
</evidence>
<accession>A0ABD6A723</accession>
<dbReference type="GeneID" id="79314780"/>
<proteinExistence type="predicted"/>